<dbReference type="InterPro" id="IPR004805">
    <property type="entry name" value="DnaE2/DnaE/PolC"/>
</dbReference>
<feature type="non-terminal residue" evidence="2">
    <location>
        <position position="1"/>
    </location>
</feature>
<gene>
    <name evidence="2" type="ORF">JBF12_48810</name>
</gene>
<evidence type="ECO:0000313" key="2">
    <source>
        <dbReference type="EMBL" id="MBI0320721.1"/>
    </source>
</evidence>
<dbReference type="PANTHER" id="PTHR32294:SF0">
    <property type="entry name" value="DNA POLYMERASE III SUBUNIT ALPHA"/>
    <property type="match status" value="1"/>
</dbReference>
<comment type="caution">
    <text evidence="2">The sequence shown here is derived from an EMBL/GenBank/DDBJ whole genome shotgun (WGS) entry which is preliminary data.</text>
</comment>
<evidence type="ECO:0000313" key="3">
    <source>
        <dbReference type="Proteomes" id="UP000638849"/>
    </source>
</evidence>
<protein>
    <recommendedName>
        <fullName evidence="1">DNA polymerase helix-hairpin-helix motif domain-containing protein</fullName>
    </recommendedName>
</protein>
<organism evidence="2 3">
    <name type="scientific">Streptomyces javensis</name>
    <dbReference type="NCBI Taxonomy" id="114698"/>
    <lineage>
        <taxon>Bacteria</taxon>
        <taxon>Bacillati</taxon>
        <taxon>Actinomycetota</taxon>
        <taxon>Actinomycetes</taxon>
        <taxon>Kitasatosporales</taxon>
        <taxon>Streptomycetaceae</taxon>
        <taxon>Streptomyces</taxon>
        <taxon>Streptomyces violaceusniger group</taxon>
    </lineage>
</organism>
<dbReference type="Pfam" id="PF14579">
    <property type="entry name" value="HHH_6"/>
    <property type="match status" value="1"/>
</dbReference>
<name>A0ABS0RTK6_9ACTN</name>
<feature type="non-terminal residue" evidence="2">
    <location>
        <position position="127"/>
    </location>
</feature>
<sequence>QAHFTVEHGRVRFGLAAIKGVGGAAIDSVVEARGRANGAFDDVFALTKSLDLRLVGKKTLEALAQAGALDAFDGHRAQLAAATETAWGWAQKQQADLAAGQSSLFGGASGAGHAYAPAMPSVEPWGR</sequence>
<dbReference type="Proteomes" id="UP000638849">
    <property type="component" value="Unassembled WGS sequence"/>
</dbReference>
<dbReference type="Gene3D" id="1.10.150.870">
    <property type="match status" value="1"/>
</dbReference>
<dbReference type="InterPro" id="IPR029460">
    <property type="entry name" value="DNAPol_HHH"/>
</dbReference>
<proteinExistence type="predicted"/>
<evidence type="ECO:0000259" key="1">
    <source>
        <dbReference type="Pfam" id="PF14579"/>
    </source>
</evidence>
<reference evidence="2 3" key="1">
    <citation type="submission" date="2020-12" db="EMBL/GenBank/DDBJ databases">
        <authorList>
            <person name="Kusuma A.B."/>
            <person name="Nouioui I."/>
            <person name="Goodfellow M."/>
        </authorList>
    </citation>
    <scope>NUCLEOTIDE SEQUENCE [LARGE SCALE GENOMIC DNA]</scope>
    <source>
        <strain evidence="2 3">DSM 41764</strain>
    </source>
</reference>
<keyword evidence="3" id="KW-1185">Reference proteome</keyword>
<accession>A0ABS0RTK6</accession>
<dbReference type="PANTHER" id="PTHR32294">
    <property type="entry name" value="DNA POLYMERASE III SUBUNIT ALPHA"/>
    <property type="match status" value="1"/>
</dbReference>
<dbReference type="EMBL" id="JAEEAQ010001806">
    <property type="protein sequence ID" value="MBI0320721.1"/>
    <property type="molecule type" value="Genomic_DNA"/>
</dbReference>
<feature type="domain" description="DNA polymerase helix-hairpin-helix motif" evidence="1">
    <location>
        <begin position="2"/>
        <end position="79"/>
    </location>
</feature>